<protein>
    <submittedName>
        <fullName evidence="10">Peptide/nickel transport system permease protein</fullName>
    </submittedName>
</protein>
<evidence type="ECO:0000256" key="5">
    <source>
        <dbReference type="ARBA" id="ARBA00022989"/>
    </source>
</evidence>
<dbReference type="NCBIfam" id="NF045476">
    <property type="entry name" value="Opp4C"/>
    <property type="match status" value="1"/>
</dbReference>
<reference evidence="10 11" key="1">
    <citation type="submission" date="2021-03" db="EMBL/GenBank/DDBJ databases">
        <title>Genomic Encyclopedia of Type Strains, Phase IV (KMG-IV): sequencing the most valuable type-strain genomes for metagenomic binning, comparative biology and taxonomic classification.</title>
        <authorList>
            <person name="Goeker M."/>
        </authorList>
    </citation>
    <scope>NUCLEOTIDE SEQUENCE [LARGE SCALE GENOMIC DNA]</scope>
    <source>
        <strain evidence="10 11">DSM 27138</strain>
    </source>
</reference>
<dbReference type="EMBL" id="JAGGLG010000033">
    <property type="protein sequence ID" value="MBP2019667.1"/>
    <property type="molecule type" value="Genomic_DNA"/>
</dbReference>
<evidence type="ECO:0000256" key="4">
    <source>
        <dbReference type="ARBA" id="ARBA00022692"/>
    </source>
</evidence>
<dbReference type="CDD" id="cd06261">
    <property type="entry name" value="TM_PBP2"/>
    <property type="match status" value="1"/>
</dbReference>
<dbReference type="InterPro" id="IPR025966">
    <property type="entry name" value="OppC_N"/>
</dbReference>
<keyword evidence="4 7" id="KW-0812">Transmembrane</keyword>
<feature type="region of interest" description="Disordered" evidence="8">
    <location>
        <begin position="1"/>
        <end position="27"/>
    </location>
</feature>
<keyword evidence="5 7" id="KW-1133">Transmembrane helix</keyword>
<comment type="similarity">
    <text evidence="7">Belongs to the binding-protein-dependent transport system permease family.</text>
</comment>
<evidence type="ECO:0000256" key="3">
    <source>
        <dbReference type="ARBA" id="ARBA00022475"/>
    </source>
</evidence>
<dbReference type="Pfam" id="PF00528">
    <property type="entry name" value="BPD_transp_1"/>
    <property type="match status" value="1"/>
</dbReference>
<evidence type="ECO:0000256" key="8">
    <source>
        <dbReference type="SAM" id="MobiDB-lite"/>
    </source>
</evidence>
<gene>
    <name evidence="10" type="ORF">J2Z79_003109</name>
</gene>
<evidence type="ECO:0000256" key="1">
    <source>
        <dbReference type="ARBA" id="ARBA00004651"/>
    </source>
</evidence>
<evidence type="ECO:0000313" key="11">
    <source>
        <dbReference type="Proteomes" id="UP001519289"/>
    </source>
</evidence>
<evidence type="ECO:0000256" key="6">
    <source>
        <dbReference type="ARBA" id="ARBA00023136"/>
    </source>
</evidence>
<evidence type="ECO:0000259" key="9">
    <source>
        <dbReference type="PROSITE" id="PS50928"/>
    </source>
</evidence>
<evidence type="ECO:0000256" key="7">
    <source>
        <dbReference type="RuleBase" id="RU363032"/>
    </source>
</evidence>
<feature type="transmembrane region" description="Helical" evidence="7">
    <location>
        <begin position="147"/>
        <end position="169"/>
    </location>
</feature>
<dbReference type="Gene3D" id="1.10.3720.10">
    <property type="entry name" value="MetI-like"/>
    <property type="match status" value="1"/>
</dbReference>
<sequence length="316" mass="34144">MTLGARGTLSERAVRRPSARTRPSGRFSRAVLDPETAPYGGAWRRFRANRRAMLGLCILIVLVLASAFAPQLTWHDRDLPDVRAAEQPPSRTHWLGTDELGRDIYTRLLYGGRISLTVGLVAVAIYTAIGVVLGAVAGYYGGVVDGVIMRITDVVMVVPFFPLALTMAAALRPSVYNTMIVIGLLGWTGICRLVRGEFLTLRSREYVAAARAVGARDARIIFRHILPNALAPIVVAATLGVGTAILSEAGLSFLGFGVQQPTPSWGNMLSAAISLKVLLLQPWIWLPPGLMIFIAVLAINLVGEGLRDALDPRLTR</sequence>
<dbReference type="PROSITE" id="PS50928">
    <property type="entry name" value="ABC_TM1"/>
    <property type="match status" value="1"/>
</dbReference>
<dbReference type="RefSeq" id="WP_209467773.1">
    <property type="nucleotide sequence ID" value="NZ_JAGGLG010000033.1"/>
</dbReference>
<proteinExistence type="inferred from homology"/>
<feature type="transmembrane region" description="Helical" evidence="7">
    <location>
        <begin position="225"/>
        <end position="246"/>
    </location>
</feature>
<dbReference type="Pfam" id="PF12911">
    <property type="entry name" value="OppC_N"/>
    <property type="match status" value="1"/>
</dbReference>
<dbReference type="SUPFAM" id="SSF161098">
    <property type="entry name" value="MetI-like"/>
    <property type="match status" value="1"/>
</dbReference>
<keyword evidence="11" id="KW-1185">Reference proteome</keyword>
<feature type="transmembrane region" description="Helical" evidence="7">
    <location>
        <begin position="175"/>
        <end position="194"/>
    </location>
</feature>
<dbReference type="InterPro" id="IPR000515">
    <property type="entry name" value="MetI-like"/>
</dbReference>
<comment type="subcellular location">
    <subcellularLocation>
        <location evidence="1 7">Cell membrane</location>
        <topology evidence="1 7">Multi-pass membrane protein</topology>
    </subcellularLocation>
</comment>
<dbReference type="InterPro" id="IPR050366">
    <property type="entry name" value="BP-dependent_transpt_permease"/>
</dbReference>
<dbReference type="Proteomes" id="UP001519289">
    <property type="component" value="Unassembled WGS sequence"/>
</dbReference>
<evidence type="ECO:0000256" key="2">
    <source>
        <dbReference type="ARBA" id="ARBA00022448"/>
    </source>
</evidence>
<keyword evidence="6 7" id="KW-0472">Membrane</keyword>
<keyword evidence="2 7" id="KW-0813">Transport</keyword>
<dbReference type="InterPro" id="IPR035906">
    <property type="entry name" value="MetI-like_sf"/>
</dbReference>
<name>A0ABS4JVU0_9FIRM</name>
<feature type="domain" description="ABC transmembrane type-1" evidence="9">
    <location>
        <begin position="112"/>
        <end position="303"/>
    </location>
</feature>
<dbReference type="PANTHER" id="PTHR43386">
    <property type="entry name" value="OLIGOPEPTIDE TRANSPORT SYSTEM PERMEASE PROTEIN APPC"/>
    <property type="match status" value="1"/>
</dbReference>
<keyword evidence="3" id="KW-1003">Cell membrane</keyword>
<comment type="caution">
    <text evidence="10">The sequence shown here is derived from an EMBL/GenBank/DDBJ whole genome shotgun (WGS) entry which is preliminary data.</text>
</comment>
<organism evidence="10 11">
    <name type="scientific">Symbiobacterium terraclitae</name>
    <dbReference type="NCBI Taxonomy" id="557451"/>
    <lineage>
        <taxon>Bacteria</taxon>
        <taxon>Bacillati</taxon>
        <taxon>Bacillota</taxon>
        <taxon>Clostridia</taxon>
        <taxon>Eubacteriales</taxon>
        <taxon>Symbiobacteriaceae</taxon>
        <taxon>Symbiobacterium</taxon>
    </lineage>
</organism>
<feature type="transmembrane region" description="Helical" evidence="7">
    <location>
        <begin position="52"/>
        <end position="72"/>
    </location>
</feature>
<evidence type="ECO:0000313" key="10">
    <source>
        <dbReference type="EMBL" id="MBP2019667.1"/>
    </source>
</evidence>
<dbReference type="InterPro" id="IPR053523">
    <property type="entry name" value="Oligopeptide_permease_AppC"/>
</dbReference>
<dbReference type="PANTHER" id="PTHR43386:SF1">
    <property type="entry name" value="D,D-DIPEPTIDE TRANSPORT SYSTEM PERMEASE PROTEIN DDPC-RELATED"/>
    <property type="match status" value="1"/>
</dbReference>
<feature type="transmembrane region" description="Helical" evidence="7">
    <location>
        <begin position="283"/>
        <end position="303"/>
    </location>
</feature>
<accession>A0ABS4JVU0</accession>
<feature type="transmembrane region" description="Helical" evidence="7">
    <location>
        <begin position="114"/>
        <end position="140"/>
    </location>
</feature>